<keyword evidence="3" id="KW-1185">Reference proteome</keyword>
<accession>A0A066X0B1</accession>
<organism evidence="2 3">
    <name type="scientific">Colletotrichum sublineola</name>
    <name type="common">Sorghum anthracnose fungus</name>
    <dbReference type="NCBI Taxonomy" id="1173701"/>
    <lineage>
        <taxon>Eukaryota</taxon>
        <taxon>Fungi</taxon>
        <taxon>Dikarya</taxon>
        <taxon>Ascomycota</taxon>
        <taxon>Pezizomycotina</taxon>
        <taxon>Sordariomycetes</taxon>
        <taxon>Hypocreomycetidae</taxon>
        <taxon>Glomerellales</taxon>
        <taxon>Glomerellaceae</taxon>
        <taxon>Colletotrichum</taxon>
        <taxon>Colletotrichum graminicola species complex</taxon>
    </lineage>
</organism>
<protein>
    <submittedName>
        <fullName evidence="2">Uncharacterized protein</fullName>
    </submittedName>
</protein>
<gene>
    <name evidence="2" type="ORF">CSUB01_04607</name>
</gene>
<evidence type="ECO:0000256" key="1">
    <source>
        <dbReference type="SAM" id="MobiDB-lite"/>
    </source>
</evidence>
<dbReference type="HOGENOM" id="CLU_1475088_0_0_1"/>
<evidence type="ECO:0000313" key="2">
    <source>
        <dbReference type="EMBL" id="KDN62583.1"/>
    </source>
</evidence>
<comment type="caution">
    <text evidence="2">The sequence shown here is derived from an EMBL/GenBank/DDBJ whole genome shotgun (WGS) entry which is preliminary data.</text>
</comment>
<evidence type="ECO:0000313" key="3">
    <source>
        <dbReference type="Proteomes" id="UP000027238"/>
    </source>
</evidence>
<sequence length="183" mass="20831">MSLPPANQNNVGTHSLVMSNLVDQYDYHQRPTRARAAAFVAPTTAQIRRMQALQNLWDHWPNDKWFPDGMFPDQYEVPAMVASHAASMTKICDDDDDESPPLPPISDPGSPFSQRPSPGPNPSSSSSLHVDKRLGQIHYAYRQEIEQVRADAAPQEVQRRLALLEPLFLLQEHERRVRDRQQQ</sequence>
<dbReference type="AlphaFoldDB" id="A0A066X0B1"/>
<name>A0A066X0B1_COLSU</name>
<feature type="region of interest" description="Disordered" evidence="1">
    <location>
        <begin position="91"/>
        <end position="130"/>
    </location>
</feature>
<feature type="compositionally biased region" description="Low complexity" evidence="1">
    <location>
        <begin position="107"/>
        <end position="127"/>
    </location>
</feature>
<reference evidence="3" key="1">
    <citation type="journal article" date="2014" name="Genome Announc.">
        <title>Draft genome sequence of Colletotrichum sublineola, a destructive pathogen of cultivated sorghum.</title>
        <authorList>
            <person name="Baroncelli R."/>
            <person name="Sanz-Martin J.M."/>
            <person name="Rech G.E."/>
            <person name="Sukno S.A."/>
            <person name="Thon M.R."/>
        </authorList>
    </citation>
    <scope>NUCLEOTIDE SEQUENCE [LARGE SCALE GENOMIC DNA]</scope>
    <source>
        <strain evidence="3">TX430BB</strain>
    </source>
</reference>
<dbReference type="Proteomes" id="UP000027238">
    <property type="component" value="Unassembled WGS sequence"/>
</dbReference>
<dbReference type="EMBL" id="JMSE01001323">
    <property type="protein sequence ID" value="KDN62583.1"/>
    <property type="molecule type" value="Genomic_DNA"/>
</dbReference>
<proteinExistence type="predicted"/>